<name>A0ABM5ZW37_9GAMM</name>
<dbReference type="PANTHER" id="PTHR44196">
    <property type="entry name" value="DEHYDROGENASE/REDUCTASE SDR FAMILY MEMBER 7B"/>
    <property type="match status" value="1"/>
</dbReference>
<keyword evidence="2" id="KW-0560">Oxidoreductase</keyword>
<dbReference type="RefSeq" id="WP_062844030.1">
    <property type="nucleotide sequence ID" value="NZ_CP014945.1"/>
</dbReference>
<dbReference type="SUPFAM" id="SSF51735">
    <property type="entry name" value="NAD(P)-binding Rossmann-fold domains"/>
    <property type="match status" value="1"/>
</dbReference>
<keyword evidence="4" id="KW-1185">Reference proteome</keyword>
<protein>
    <submittedName>
        <fullName evidence="3">Oxidoreductase</fullName>
    </submittedName>
</protein>
<dbReference type="InterPro" id="IPR002347">
    <property type="entry name" value="SDR_fam"/>
</dbReference>
<reference evidence="3 4" key="1">
    <citation type="submission" date="2016-03" db="EMBL/GenBank/DDBJ databases">
        <title>Genome sequencing of Psychrobacter alimentarius PAMC 27889.</title>
        <authorList>
            <person name="Lee J."/>
            <person name="Kim O.-S."/>
        </authorList>
    </citation>
    <scope>NUCLEOTIDE SEQUENCE [LARGE SCALE GENOMIC DNA]</scope>
    <source>
        <strain evidence="3 4">PAMC 27889</strain>
    </source>
</reference>
<sequence>MTDVINPSYTNTSSTPHLIVVGGTSGIGLALARRHQLQGWRVSVVGHNQEKIKTLNQSHPNMITYSCDLAHDIERRKLLQQLSEVGFQRLIYSAGSYFNERIHTLDRVQSDQMLAINLQAFEHVFHWASTQLKRQIEEQPVICPATHTVSDPKLGLICIASIAGVLDYPYASLYAKSKRAMIATASAYRCALQPFNIQVTCIASGYIDTQALRDLNKGDASHKPFIMSPEHAVDNIMQAISEDTELAIFPWPMRYITRILNRLPKPVLHRLLRNKLDK</sequence>
<evidence type="ECO:0000313" key="3">
    <source>
        <dbReference type="EMBL" id="AMT96323.1"/>
    </source>
</evidence>
<gene>
    <name evidence="3" type="ORF">A3K91_0701</name>
</gene>
<comment type="similarity">
    <text evidence="1">Belongs to the short-chain dehydrogenases/reductases (SDR) family.</text>
</comment>
<organism evidence="3 4">
    <name type="scientific">Psychrobacter alimentarius</name>
    <dbReference type="NCBI Taxonomy" id="261164"/>
    <lineage>
        <taxon>Bacteria</taxon>
        <taxon>Pseudomonadati</taxon>
        <taxon>Pseudomonadota</taxon>
        <taxon>Gammaproteobacteria</taxon>
        <taxon>Moraxellales</taxon>
        <taxon>Moraxellaceae</taxon>
        <taxon>Psychrobacter</taxon>
    </lineage>
</organism>
<dbReference type="PRINTS" id="PR00081">
    <property type="entry name" value="GDHRDH"/>
</dbReference>
<proteinExistence type="inferred from homology"/>
<dbReference type="GeneID" id="33058544"/>
<dbReference type="Proteomes" id="UP000076104">
    <property type="component" value="Chromosome"/>
</dbReference>
<dbReference type="PANTHER" id="PTHR44196:SF3">
    <property type="entry name" value="SHORT CHAIN DEHYDROGENASE FAMILY PROTEIN"/>
    <property type="match status" value="1"/>
</dbReference>
<dbReference type="InterPro" id="IPR036291">
    <property type="entry name" value="NAD(P)-bd_dom_sf"/>
</dbReference>
<dbReference type="Gene3D" id="3.40.50.720">
    <property type="entry name" value="NAD(P)-binding Rossmann-like Domain"/>
    <property type="match status" value="1"/>
</dbReference>
<evidence type="ECO:0000256" key="2">
    <source>
        <dbReference type="ARBA" id="ARBA00023002"/>
    </source>
</evidence>
<evidence type="ECO:0000313" key="4">
    <source>
        <dbReference type="Proteomes" id="UP000076104"/>
    </source>
</evidence>
<dbReference type="Pfam" id="PF00106">
    <property type="entry name" value="adh_short"/>
    <property type="match status" value="1"/>
</dbReference>
<dbReference type="EMBL" id="CP014945">
    <property type="protein sequence ID" value="AMT96323.1"/>
    <property type="molecule type" value="Genomic_DNA"/>
</dbReference>
<evidence type="ECO:0000256" key="1">
    <source>
        <dbReference type="ARBA" id="ARBA00006484"/>
    </source>
</evidence>
<accession>A0ABM5ZW37</accession>